<keyword evidence="6 7" id="KW-0472">Membrane</keyword>
<feature type="transmembrane region" description="Helical" evidence="7">
    <location>
        <begin position="192"/>
        <end position="211"/>
    </location>
</feature>
<keyword evidence="3" id="KW-1003">Cell membrane</keyword>
<comment type="subcellular location">
    <subcellularLocation>
        <location evidence="1">Cell membrane</location>
        <topology evidence="1">Multi-pass membrane protein</topology>
    </subcellularLocation>
</comment>
<evidence type="ECO:0000256" key="2">
    <source>
        <dbReference type="ARBA" id="ARBA00022448"/>
    </source>
</evidence>
<dbReference type="InterPro" id="IPR036259">
    <property type="entry name" value="MFS_trans_sf"/>
</dbReference>
<evidence type="ECO:0000313" key="9">
    <source>
        <dbReference type="EMBL" id="MDQ0443522.1"/>
    </source>
</evidence>
<evidence type="ECO:0000256" key="3">
    <source>
        <dbReference type="ARBA" id="ARBA00022475"/>
    </source>
</evidence>
<evidence type="ECO:0000256" key="4">
    <source>
        <dbReference type="ARBA" id="ARBA00022692"/>
    </source>
</evidence>
<evidence type="ECO:0000256" key="5">
    <source>
        <dbReference type="ARBA" id="ARBA00022989"/>
    </source>
</evidence>
<organism evidence="9 10">
    <name type="scientific">Methylobacterium persicinum</name>
    <dbReference type="NCBI Taxonomy" id="374426"/>
    <lineage>
        <taxon>Bacteria</taxon>
        <taxon>Pseudomonadati</taxon>
        <taxon>Pseudomonadota</taxon>
        <taxon>Alphaproteobacteria</taxon>
        <taxon>Hyphomicrobiales</taxon>
        <taxon>Methylobacteriaceae</taxon>
        <taxon>Methylobacterium</taxon>
    </lineage>
</organism>
<feature type="transmembrane region" description="Helical" evidence="7">
    <location>
        <begin position="162"/>
        <end position="186"/>
    </location>
</feature>
<feature type="transmembrane region" description="Helical" evidence="7">
    <location>
        <begin position="378"/>
        <end position="399"/>
    </location>
</feature>
<keyword evidence="4 7" id="KW-0812">Transmembrane</keyword>
<reference evidence="9 10" key="1">
    <citation type="submission" date="2023-07" db="EMBL/GenBank/DDBJ databases">
        <title>Genomic Encyclopedia of Type Strains, Phase IV (KMG-IV): sequencing the most valuable type-strain genomes for metagenomic binning, comparative biology and taxonomic classification.</title>
        <authorList>
            <person name="Goeker M."/>
        </authorList>
    </citation>
    <scope>NUCLEOTIDE SEQUENCE [LARGE SCALE GENOMIC DNA]</scope>
    <source>
        <strain evidence="9 10">DSM 19562</strain>
    </source>
</reference>
<keyword evidence="5 7" id="KW-1133">Transmembrane helix</keyword>
<dbReference type="PANTHER" id="PTHR43045:SF1">
    <property type="entry name" value="SHIKIMATE TRANSPORTER"/>
    <property type="match status" value="1"/>
</dbReference>
<evidence type="ECO:0000256" key="7">
    <source>
        <dbReference type="SAM" id="Phobius"/>
    </source>
</evidence>
<dbReference type="PANTHER" id="PTHR43045">
    <property type="entry name" value="SHIKIMATE TRANSPORTER"/>
    <property type="match status" value="1"/>
</dbReference>
<feature type="transmembrane region" description="Helical" evidence="7">
    <location>
        <begin position="405"/>
        <end position="425"/>
    </location>
</feature>
<dbReference type="Proteomes" id="UP001236369">
    <property type="component" value="Unassembled WGS sequence"/>
</dbReference>
<feature type="transmembrane region" description="Helical" evidence="7">
    <location>
        <begin position="97"/>
        <end position="117"/>
    </location>
</feature>
<comment type="caution">
    <text evidence="9">The sequence shown here is derived from an EMBL/GenBank/DDBJ whole genome shotgun (WGS) entry which is preliminary data.</text>
</comment>
<keyword evidence="10" id="KW-1185">Reference proteome</keyword>
<evidence type="ECO:0000256" key="6">
    <source>
        <dbReference type="ARBA" id="ARBA00023136"/>
    </source>
</evidence>
<name>A0ABU0HMG7_9HYPH</name>
<dbReference type="PROSITE" id="PS50850">
    <property type="entry name" value="MFS"/>
    <property type="match status" value="1"/>
</dbReference>
<dbReference type="InterPro" id="IPR020846">
    <property type="entry name" value="MFS_dom"/>
</dbReference>
<dbReference type="EMBL" id="JAUSVV010000006">
    <property type="protein sequence ID" value="MDQ0443522.1"/>
    <property type="molecule type" value="Genomic_DNA"/>
</dbReference>
<feature type="transmembrane region" description="Helical" evidence="7">
    <location>
        <begin position="335"/>
        <end position="357"/>
    </location>
</feature>
<evidence type="ECO:0000259" key="8">
    <source>
        <dbReference type="PROSITE" id="PS50850"/>
    </source>
</evidence>
<protein>
    <submittedName>
        <fullName evidence="9">MFS family permease</fullName>
    </submittedName>
</protein>
<dbReference type="Gene3D" id="1.20.1250.20">
    <property type="entry name" value="MFS general substrate transporter like domains"/>
    <property type="match status" value="2"/>
</dbReference>
<feature type="transmembrane region" description="Helical" evidence="7">
    <location>
        <begin position="20"/>
        <end position="44"/>
    </location>
</feature>
<dbReference type="Pfam" id="PF07690">
    <property type="entry name" value="MFS_1"/>
    <property type="match status" value="1"/>
</dbReference>
<feature type="domain" description="Major facilitator superfamily (MFS) profile" evidence="8">
    <location>
        <begin position="23"/>
        <end position="430"/>
    </location>
</feature>
<feature type="transmembrane region" description="Helical" evidence="7">
    <location>
        <begin position="274"/>
        <end position="298"/>
    </location>
</feature>
<accession>A0ABU0HMG7</accession>
<proteinExistence type="predicted"/>
<feature type="transmembrane region" description="Helical" evidence="7">
    <location>
        <begin position="123"/>
        <end position="150"/>
    </location>
</feature>
<dbReference type="InterPro" id="IPR011701">
    <property type="entry name" value="MFS"/>
</dbReference>
<evidence type="ECO:0000313" key="10">
    <source>
        <dbReference type="Proteomes" id="UP001236369"/>
    </source>
</evidence>
<feature type="transmembrane region" description="Helical" evidence="7">
    <location>
        <begin position="310"/>
        <end position="329"/>
    </location>
</feature>
<keyword evidence="2" id="KW-0813">Transport</keyword>
<evidence type="ECO:0000256" key="1">
    <source>
        <dbReference type="ARBA" id="ARBA00004651"/>
    </source>
</evidence>
<dbReference type="SUPFAM" id="SSF103473">
    <property type="entry name" value="MFS general substrate transporter"/>
    <property type="match status" value="1"/>
</dbReference>
<dbReference type="RefSeq" id="WP_238247732.1">
    <property type="nucleotide sequence ID" value="NZ_BPQX01000013.1"/>
</dbReference>
<gene>
    <name evidence="9" type="ORF">QO016_003025</name>
</gene>
<feature type="transmembrane region" description="Helical" evidence="7">
    <location>
        <begin position="64"/>
        <end position="85"/>
    </location>
</feature>
<feature type="transmembrane region" description="Helical" evidence="7">
    <location>
        <begin position="246"/>
        <end position="268"/>
    </location>
</feature>
<sequence length="457" mass="48594">MTANAPSSPPRREGTDRRTIALLAFSATSGVLVEFYDFFIFGYAAASAFPHIFFPNISPTWALIFSYLTFGAGFPARLLGAFLFGHFGDRAGRKTSFLINILIVGATTFMVGLLPGYDTIGMAAPILLITLRIIQGIGLGGEFGGAASLLAEFGATRKHRAFWVSLANLGIPGGAMAASAVLFLLADSFSTYGWRIAMLLSVVVVVPGLLARSKLADSPLFEQLKAKDELSKMPSLDVTRTHWRPILLLALFCAFQQMDGYVSGTYAISFMKSAGIPLATTAVIIFVARIGDILGVVISGPAADLMRRKTVGYLAVVLTAILSVPYALAILHQEVWLVLGLQFVITLLGVGILHGLAPILTSESFPTKYRYSGAGISYSLSAILGGGIAPPLLAGLIGTDVAGNWYFIPVVYGIYAVIAVAALSLTPETRHRRLDETPEAGEAPETMRAKIVRGSPA</sequence>